<proteinExistence type="predicted"/>
<dbReference type="Gene3D" id="3.40.50.300">
    <property type="entry name" value="P-loop containing nucleotide triphosphate hydrolases"/>
    <property type="match status" value="1"/>
</dbReference>
<feature type="region of interest" description="Disordered" evidence="7">
    <location>
        <begin position="616"/>
        <end position="640"/>
    </location>
</feature>
<dbReference type="InterPro" id="IPR003593">
    <property type="entry name" value="AAA+_ATPase"/>
</dbReference>
<dbReference type="InterPro" id="IPR039421">
    <property type="entry name" value="Type_1_exporter"/>
</dbReference>
<feature type="transmembrane region" description="Helical" evidence="8">
    <location>
        <begin position="53"/>
        <end position="73"/>
    </location>
</feature>
<dbReference type="PROSITE" id="PS00211">
    <property type="entry name" value="ABC_TRANSPORTER_1"/>
    <property type="match status" value="1"/>
</dbReference>
<dbReference type="Proteomes" id="UP000539313">
    <property type="component" value="Unassembled WGS sequence"/>
</dbReference>
<evidence type="ECO:0000256" key="5">
    <source>
        <dbReference type="ARBA" id="ARBA00022989"/>
    </source>
</evidence>
<dbReference type="PANTHER" id="PTHR24221:SF654">
    <property type="entry name" value="ATP-BINDING CASSETTE SUB-FAMILY B MEMBER 6"/>
    <property type="match status" value="1"/>
</dbReference>
<dbReference type="EMBL" id="JACJII010000001">
    <property type="protein sequence ID" value="MBA9007383.1"/>
    <property type="molecule type" value="Genomic_DNA"/>
</dbReference>
<reference evidence="11 12" key="1">
    <citation type="submission" date="2020-08" db="EMBL/GenBank/DDBJ databases">
        <title>Sequencing the genomes of 1000 actinobacteria strains.</title>
        <authorList>
            <person name="Klenk H.-P."/>
        </authorList>
    </citation>
    <scope>NUCLEOTIDE SEQUENCE [LARGE SCALE GENOMIC DNA]</scope>
    <source>
        <strain evidence="11 12">DSM 45823</strain>
    </source>
</reference>
<keyword evidence="6 8" id="KW-0472">Membrane</keyword>
<evidence type="ECO:0000259" key="10">
    <source>
        <dbReference type="PROSITE" id="PS50929"/>
    </source>
</evidence>
<comment type="subcellular location">
    <subcellularLocation>
        <location evidence="1">Cell membrane</location>
        <topology evidence="1">Multi-pass membrane protein</topology>
    </subcellularLocation>
</comment>
<dbReference type="Pfam" id="PF00005">
    <property type="entry name" value="ABC_tran"/>
    <property type="match status" value="1"/>
</dbReference>
<keyword evidence="4 11" id="KW-0067">ATP-binding</keyword>
<dbReference type="PANTHER" id="PTHR24221">
    <property type="entry name" value="ATP-BINDING CASSETTE SUB-FAMILY B"/>
    <property type="match status" value="1"/>
</dbReference>
<protein>
    <submittedName>
        <fullName evidence="11">ATP-binding cassette subfamily C protein</fullName>
    </submittedName>
</protein>
<dbReference type="PROSITE" id="PS50893">
    <property type="entry name" value="ABC_TRANSPORTER_2"/>
    <property type="match status" value="1"/>
</dbReference>
<dbReference type="SUPFAM" id="SSF52540">
    <property type="entry name" value="P-loop containing nucleoside triphosphate hydrolases"/>
    <property type="match status" value="1"/>
</dbReference>
<keyword evidence="3" id="KW-0547">Nucleotide-binding</keyword>
<dbReference type="RefSeq" id="WP_376766610.1">
    <property type="nucleotide sequence ID" value="NZ_JACJII010000001.1"/>
</dbReference>
<feature type="domain" description="ABC transporter" evidence="9">
    <location>
        <begin position="362"/>
        <end position="585"/>
    </location>
</feature>
<comment type="caution">
    <text evidence="11">The sequence shown here is derived from an EMBL/GenBank/DDBJ whole genome shotgun (WGS) entry which is preliminary data.</text>
</comment>
<dbReference type="Gene3D" id="1.20.1560.10">
    <property type="entry name" value="ABC transporter type 1, transmembrane domain"/>
    <property type="match status" value="1"/>
</dbReference>
<evidence type="ECO:0000313" key="12">
    <source>
        <dbReference type="Proteomes" id="UP000539313"/>
    </source>
</evidence>
<feature type="transmembrane region" description="Helical" evidence="8">
    <location>
        <begin position="127"/>
        <end position="149"/>
    </location>
</feature>
<gene>
    <name evidence="11" type="ORF">HNR21_006265</name>
</gene>
<dbReference type="AlphaFoldDB" id="A0A7W3N4M4"/>
<evidence type="ECO:0000256" key="7">
    <source>
        <dbReference type="SAM" id="MobiDB-lite"/>
    </source>
</evidence>
<accession>A0A7W3N4M4</accession>
<keyword evidence="5 8" id="KW-1133">Transmembrane helix</keyword>
<feature type="compositionally biased region" description="Gly residues" evidence="7">
    <location>
        <begin position="629"/>
        <end position="640"/>
    </location>
</feature>
<feature type="transmembrane region" description="Helical" evidence="8">
    <location>
        <begin position="155"/>
        <end position="178"/>
    </location>
</feature>
<keyword evidence="12" id="KW-1185">Reference proteome</keyword>
<dbReference type="PROSITE" id="PS50929">
    <property type="entry name" value="ABC_TM1F"/>
    <property type="match status" value="1"/>
</dbReference>
<evidence type="ECO:0000313" key="11">
    <source>
        <dbReference type="EMBL" id="MBA9007383.1"/>
    </source>
</evidence>
<dbReference type="InterPro" id="IPR027417">
    <property type="entry name" value="P-loop_NTPase"/>
</dbReference>
<evidence type="ECO:0000256" key="1">
    <source>
        <dbReference type="ARBA" id="ARBA00004651"/>
    </source>
</evidence>
<dbReference type="GO" id="GO:0140359">
    <property type="term" value="F:ABC-type transporter activity"/>
    <property type="evidence" value="ECO:0007669"/>
    <property type="project" value="InterPro"/>
</dbReference>
<feature type="transmembrane region" description="Helical" evidence="8">
    <location>
        <begin position="20"/>
        <end position="41"/>
    </location>
</feature>
<dbReference type="GO" id="GO:0016887">
    <property type="term" value="F:ATP hydrolysis activity"/>
    <property type="evidence" value="ECO:0007669"/>
    <property type="project" value="InterPro"/>
</dbReference>
<name>A0A7W3N4M4_9ACTN</name>
<feature type="transmembrane region" description="Helical" evidence="8">
    <location>
        <begin position="240"/>
        <end position="262"/>
    </location>
</feature>
<dbReference type="SMART" id="SM00382">
    <property type="entry name" value="AAA"/>
    <property type="match status" value="1"/>
</dbReference>
<dbReference type="GO" id="GO:0005524">
    <property type="term" value="F:ATP binding"/>
    <property type="evidence" value="ECO:0007669"/>
    <property type="project" value="UniProtKB-KW"/>
</dbReference>
<dbReference type="GO" id="GO:0005886">
    <property type="term" value="C:plasma membrane"/>
    <property type="evidence" value="ECO:0007669"/>
    <property type="project" value="UniProtKB-SubCell"/>
</dbReference>
<feature type="domain" description="ABC transmembrane type-1" evidence="10">
    <location>
        <begin position="22"/>
        <end position="284"/>
    </location>
</feature>
<dbReference type="InterPro" id="IPR011527">
    <property type="entry name" value="ABC1_TM_dom"/>
</dbReference>
<evidence type="ECO:0000259" key="9">
    <source>
        <dbReference type="PROSITE" id="PS50893"/>
    </source>
</evidence>
<dbReference type="SUPFAM" id="SSF90123">
    <property type="entry name" value="ABC transporter transmembrane region"/>
    <property type="match status" value="1"/>
</dbReference>
<dbReference type="InterPro" id="IPR003439">
    <property type="entry name" value="ABC_transporter-like_ATP-bd"/>
</dbReference>
<keyword evidence="2 8" id="KW-0812">Transmembrane</keyword>
<evidence type="ECO:0000256" key="8">
    <source>
        <dbReference type="SAM" id="Phobius"/>
    </source>
</evidence>
<sequence>MRELVGTLARVTRRRPRAMLRLAGWSLVEVLPTMLFGQAVARSVDAFREGRTGLALSWLGALVAAGLVGAAGCRRLYAALAAVVEPFRDELVREVVSGTLRRAAGGPADTGAVARLTHQVEIVRDTFAGVLMVVRGFVFSVGAALVGAATLAPVLLVPMTVPLVVALAAFAAIVPVAARRQRELILGEERLAGLVDRMTAGLRDVTACGAEDRVAAEVGGAVDEQAAAARAVARLAGARMAVLAAGGWAPVVAVLVAAPWLIGGGATPGTVVGGVAYAVNGLQPALNSLIAGLGGSGLRLAVTLARLREAADRPVALGDDPQAPEGWDGRSSLGRTPLRSSVPRPPVTAGDEGVRGGAPVEVRLEGVGFAYGERAEPVIKGLDLVVPPGDHLAVVGPSGIGKSTLAALIAGLLTPGEGVIRVGGRPPGDPRERVLIPQEAYVFDGTLHDNLTYLAPDADDARVAEAVDAVGLSALAQRLGGYGGRVDPGALSAGERQLVALARAYLAAAPLTVLDEATCRLDPAAEERAELALARRPGTLVVIAHRMTSALRARHVLLLDGVSARYGRHDELLAASPAYRELVGHWRSQPAGGLGDPDGVHPVAGADLAVDPGQVVADGADGEHQGVGDLRGGGALPGQP</sequence>
<evidence type="ECO:0000256" key="4">
    <source>
        <dbReference type="ARBA" id="ARBA00022840"/>
    </source>
</evidence>
<evidence type="ECO:0000256" key="6">
    <source>
        <dbReference type="ARBA" id="ARBA00023136"/>
    </source>
</evidence>
<dbReference type="InterPro" id="IPR017871">
    <property type="entry name" value="ABC_transporter-like_CS"/>
</dbReference>
<feature type="region of interest" description="Disordered" evidence="7">
    <location>
        <begin position="315"/>
        <end position="355"/>
    </location>
</feature>
<organism evidence="11 12">
    <name type="scientific">Thermomonospora cellulosilytica</name>
    <dbReference type="NCBI Taxonomy" id="1411118"/>
    <lineage>
        <taxon>Bacteria</taxon>
        <taxon>Bacillati</taxon>
        <taxon>Actinomycetota</taxon>
        <taxon>Actinomycetes</taxon>
        <taxon>Streptosporangiales</taxon>
        <taxon>Thermomonosporaceae</taxon>
        <taxon>Thermomonospora</taxon>
    </lineage>
</organism>
<dbReference type="InterPro" id="IPR036640">
    <property type="entry name" value="ABC1_TM_sf"/>
</dbReference>
<evidence type="ECO:0000256" key="3">
    <source>
        <dbReference type="ARBA" id="ARBA00022741"/>
    </source>
</evidence>
<evidence type="ECO:0000256" key="2">
    <source>
        <dbReference type="ARBA" id="ARBA00022692"/>
    </source>
</evidence>
<dbReference type="GO" id="GO:0034040">
    <property type="term" value="F:ATPase-coupled lipid transmembrane transporter activity"/>
    <property type="evidence" value="ECO:0007669"/>
    <property type="project" value="TreeGrafter"/>
</dbReference>